<proteinExistence type="inferred from homology"/>
<accession>A0A9P3CA35</accession>
<dbReference type="CDD" id="cd02809">
    <property type="entry name" value="alpha_hydroxyacid_oxid_FMN"/>
    <property type="match status" value="1"/>
</dbReference>
<dbReference type="PANTHER" id="PTHR10578:SF149">
    <property type="entry name" value="2-HYDROXYACID OXIDASE 2"/>
    <property type="match status" value="1"/>
</dbReference>
<feature type="binding site" evidence="7">
    <location>
        <position position="248"/>
    </location>
    <ligand>
        <name>FMN</name>
        <dbReference type="ChEBI" id="CHEBI:58210"/>
    </ligand>
</feature>
<feature type="binding site" evidence="7">
    <location>
        <position position="150"/>
    </location>
    <ligand>
        <name>glyoxylate</name>
        <dbReference type="ChEBI" id="CHEBI:36655"/>
    </ligand>
</feature>
<name>A0A9P3CA35_9PEZI</name>
<dbReference type="PIRSF" id="PIRSF000138">
    <property type="entry name" value="Al-hdrx_acd_dh"/>
    <property type="match status" value="1"/>
</dbReference>
<feature type="binding site" evidence="7">
    <location>
        <begin position="326"/>
        <end position="327"/>
    </location>
    <ligand>
        <name>FMN</name>
        <dbReference type="ChEBI" id="CHEBI:58210"/>
    </ligand>
</feature>
<dbReference type="SUPFAM" id="SSF51395">
    <property type="entry name" value="FMN-linked oxidoreductases"/>
    <property type="match status" value="1"/>
</dbReference>
<comment type="similarity">
    <text evidence="3">Belongs to the FMN-dependent alpha-hydroxy acid dehydrogenase family.</text>
</comment>
<keyword evidence="7" id="KW-0288">FMN</keyword>
<evidence type="ECO:0000256" key="4">
    <source>
        <dbReference type="ARBA" id="ARBA00073420"/>
    </source>
</evidence>
<evidence type="ECO:0000256" key="1">
    <source>
        <dbReference type="ARBA" id="ARBA00001917"/>
    </source>
</evidence>
<evidence type="ECO:0000313" key="9">
    <source>
        <dbReference type="EMBL" id="GIZ36590.1"/>
    </source>
</evidence>
<evidence type="ECO:0000256" key="5">
    <source>
        <dbReference type="ARBA" id="ARBA00083297"/>
    </source>
</evidence>
<protein>
    <recommendedName>
        <fullName evidence="4">Oxidase FUB9</fullName>
    </recommendedName>
    <alternativeName>
        <fullName evidence="5">Fusaric acid biosynthesis protein 9</fullName>
    </alternativeName>
</protein>
<gene>
    <name evidence="9" type="ORF">CKM354_000006000</name>
</gene>
<comment type="caution">
    <text evidence="9">The sequence shown here is derived from an EMBL/GenBank/DDBJ whole genome shotgun (WGS) entry which is preliminary data.</text>
</comment>
<feature type="binding site" evidence="7">
    <location>
        <position position="176"/>
    </location>
    <ligand>
        <name>FMN</name>
        <dbReference type="ChEBI" id="CHEBI:58210"/>
    </ligand>
</feature>
<feature type="binding site" evidence="7">
    <location>
        <position position="148"/>
    </location>
    <ligand>
        <name>FMN</name>
        <dbReference type="ChEBI" id="CHEBI:58210"/>
    </ligand>
</feature>
<evidence type="ECO:0000256" key="7">
    <source>
        <dbReference type="PIRSR" id="PIRSR000138-2"/>
    </source>
</evidence>
<dbReference type="GeneID" id="68285635"/>
<feature type="binding site" evidence="7">
    <location>
        <position position="275"/>
    </location>
    <ligand>
        <name>glyoxylate</name>
        <dbReference type="ChEBI" id="CHEBI:36655"/>
    </ligand>
</feature>
<reference evidence="9 10" key="1">
    <citation type="submission" date="2021-01" db="EMBL/GenBank/DDBJ databases">
        <title>Cercospora kikuchii MAFF 305040 whole genome shotgun sequence.</title>
        <authorList>
            <person name="Kashiwa T."/>
            <person name="Suzuki T."/>
        </authorList>
    </citation>
    <scope>NUCLEOTIDE SEQUENCE [LARGE SCALE GENOMIC DNA]</scope>
    <source>
        <strain evidence="9 10">MAFF 305040</strain>
    </source>
</reference>
<feature type="binding site" evidence="7">
    <location>
        <position position="185"/>
    </location>
    <ligand>
        <name>glyoxylate</name>
        <dbReference type="ChEBI" id="CHEBI:36655"/>
    </ligand>
</feature>
<evidence type="ECO:0000259" key="8">
    <source>
        <dbReference type="PROSITE" id="PS51349"/>
    </source>
</evidence>
<keyword evidence="2" id="KW-0560">Oxidoreductase</keyword>
<dbReference type="PROSITE" id="PS00557">
    <property type="entry name" value="FMN_HYDROXY_ACID_DH_1"/>
    <property type="match status" value="1"/>
</dbReference>
<dbReference type="GO" id="GO:0005737">
    <property type="term" value="C:cytoplasm"/>
    <property type="evidence" value="ECO:0007669"/>
    <property type="project" value="UniProtKB-ARBA"/>
</dbReference>
<keyword evidence="10" id="KW-1185">Reference proteome</keyword>
<feature type="domain" description="FMN hydroxy acid dehydrogenase" evidence="8">
    <location>
        <begin position="15"/>
        <end position="377"/>
    </location>
</feature>
<dbReference type="FunFam" id="3.20.20.70:FF:000056">
    <property type="entry name" value="hydroxyacid oxidase 2"/>
    <property type="match status" value="1"/>
</dbReference>
<dbReference type="AlphaFoldDB" id="A0A9P3CA35"/>
<feature type="binding site" evidence="7">
    <location>
        <begin position="303"/>
        <end position="307"/>
    </location>
    <ligand>
        <name>FMN</name>
        <dbReference type="ChEBI" id="CHEBI:58210"/>
    </ligand>
</feature>
<dbReference type="GO" id="GO:0010181">
    <property type="term" value="F:FMN binding"/>
    <property type="evidence" value="ECO:0007669"/>
    <property type="project" value="InterPro"/>
</dbReference>
<dbReference type="InterPro" id="IPR013785">
    <property type="entry name" value="Aldolase_TIM"/>
</dbReference>
<dbReference type="InterPro" id="IPR000262">
    <property type="entry name" value="FMN-dep_DH"/>
</dbReference>
<dbReference type="RefSeq" id="XP_044651077.1">
    <property type="nucleotide sequence ID" value="XM_044795142.1"/>
</dbReference>
<dbReference type="PROSITE" id="PS51349">
    <property type="entry name" value="FMN_HYDROXY_ACID_DH_2"/>
    <property type="match status" value="1"/>
</dbReference>
<feature type="binding site" evidence="7">
    <location>
        <position position="272"/>
    </location>
    <ligand>
        <name>glyoxylate</name>
        <dbReference type="ChEBI" id="CHEBI:36655"/>
    </ligand>
</feature>
<dbReference type="Proteomes" id="UP000825890">
    <property type="component" value="Unassembled WGS sequence"/>
</dbReference>
<organism evidence="9 10">
    <name type="scientific">Cercospora kikuchii</name>
    <dbReference type="NCBI Taxonomy" id="84275"/>
    <lineage>
        <taxon>Eukaryota</taxon>
        <taxon>Fungi</taxon>
        <taxon>Dikarya</taxon>
        <taxon>Ascomycota</taxon>
        <taxon>Pezizomycotina</taxon>
        <taxon>Dothideomycetes</taxon>
        <taxon>Dothideomycetidae</taxon>
        <taxon>Mycosphaerellales</taxon>
        <taxon>Mycosphaerellaceae</taxon>
        <taxon>Cercospora</taxon>
    </lineage>
</organism>
<dbReference type="Pfam" id="PF01070">
    <property type="entry name" value="FMN_dh"/>
    <property type="match status" value="1"/>
</dbReference>
<dbReference type="OrthoDB" id="1925334at2759"/>
<dbReference type="InterPro" id="IPR012133">
    <property type="entry name" value="Alpha-hydoxy_acid_DH_FMN"/>
</dbReference>
<evidence type="ECO:0000313" key="10">
    <source>
        <dbReference type="Proteomes" id="UP000825890"/>
    </source>
</evidence>
<feature type="binding site" evidence="7">
    <location>
        <position position="41"/>
    </location>
    <ligand>
        <name>glyoxylate</name>
        <dbReference type="ChEBI" id="CHEBI:36655"/>
    </ligand>
</feature>
<feature type="active site" description="Proton acceptor" evidence="6">
    <location>
        <position position="272"/>
    </location>
</feature>
<evidence type="ECO:0000256" key="2">
    <source>
        <dbReference type="ARBA" id="ARBA00023002"/>
    </source>
</evidence>
<dbReference type="InterPro" id="IPR008259">
    <property type="entry name" value="FMN_hydac_DH_AS"/>
</dbReference>
<dbReference type="GO" id="GO:0016491">
    <property type="term" value="F:oxidoreductase activity"/>
    <property type="evidence" value="ECO:0007669"/>
    <property type="project" value="UniProtKB-KW"/>
</dbReference>
<dbReference type="Gene3D" id="3.20.20.70">
    <property type="entry name" value="Aldolase class I"/>
    <property type="match status" value="1"/>
</dbReference>
<keyword evidence="7" id="KW-0285">Flavoprotein</keyword>
<evidence type="ECO:0000256" key="6">
    <source>
        <dbReference type="PIRSR" id="PIRSR000138-1"/>
    </source>
</evidence>
<sequence>MEVIKGKPPVSKHEATQERVMCIQDIKEVADRKLPRVHRNYYNDGATAMVTVHENSSVFDKYRIRPRVFVDVSKCTPAVECLGRNISFPIGISPAIQFIAHPDAELATARACSRRGVNMAIASLASRPIDQICAAGRAVDLEMTYAMQMYPFKNRTMLLQLIRAAEAQGCKAIFLTADSPALGVRFREWKDDFRIPSDQGFPNIGWTAERIQAQSNDAMAQDTLDETQNWERDIAWFRRNTKMEIWIKGILTAEDTEKAVEMGCAGIIVSNHGGRQLDSVPATLDALPECVKAANGRLKVHVDGGIRTGADIFKAIALGAECCWLGRPALWALAYDGEKGVDHMLRLLYEDFVRCMKLAGCNSVKDITRASLGVVKADGPLSRL</sequence>
<comment type="cofactor">
    <cofactor evidence="1">
        <name>FMN</name>
        <dbReference type="ChEBI" id="CHEBI:58210"/>
    </cofactor>
</comment>
<feature type="binding site" evidence="7">
    <location>
        <position position="270"/>
    </location>
    <ligand>
        <name>FMN</name>
        <dbReference type="ChEBI" id="CHEBI:58210"/>
    </ligand>
</feature>
<dbReference type="EMBL" id="BOLY01000001">
    <property type="protein sequence ID" value="GIZ36590.1"/>
    <property type="molecule type" value="Genomic_DNA"/>
</dbReference>
<evidence type="ECO:0000256" key="3">
    <source>
        <dbReference type="ARBA" id="ARBA00024042"/>
    </source>
</evidence>
<dbReference type="InterPro" id="IPR037396">
    <property type="entry name" value="FMN_HAD"/>
</dbReference>
<dbReference type="PANTHER" id="PTHR10578">
    <property type="entry name" value="S -2-HYDROXY-ACID OXIDASE-RELATED"/>
    <property type="match status" value="1"/>
</dbReference>